<dbReference type="SUPFAM" id="SSF53795">
    <property type="entry name" value="PEP carboxykinase-like"/>
    <property type="match status" value="1"/>
</dbReference>
<dbReference type="EMBL" id="BAZW01000063">
    <property type="protein sequence ID" value="GAO31807.1"/>
    <property type="molecule type" value="Genomic_DNA"/>
</dbReference>
<evidence type="ECO:0008006" key="3">
    <source>
        <dbReference type="Google" id="ProtNLM"/>
    </source>
</evidence>
<dbReference type="RefSeq" id="WP_062128155.1">
    <property type="nucleotide sequence ID" value="NZ_BAZW01000063.1"/>
</dbReference>
<organism evidence="1 2">
    <name type="scientific">Geofilum rubicundum JCM 15548</name>
    <dbReference type="NCBI Taxonomy" id="1236989"/>
    <lineage>
        <taxon>Bacteria</taxon>
        <taxon>Pseudomonadati</taxon>
        <taxon>Bacteroidota</taxon>
        <taxon>Bacteroidia</taxon>
        <taxon>Marinilabiliales</taxon>
        <taxon>Marinilabiliaceae</taxon>
        <taxon>Geofilum</taxon>
    </lineage>
</organism>
<proteinExistence type="predicted"/>
<dbReference type="Proteomes" id="UP000032900">
    <property type="component" value="Unassembled WGS sequence"/>
</dbReference>
<protein>
    <recommendedName>
        <fullName evidence="3">HPr kinase</fullName>
    </recommendedName>
</protein>
<dbReference type="InterPro" id="IPR027417">
    <property type="entry name" value="P-loop_NTPase"/>
</dbReference>
<dbReference type="AlphaFoldDB" id="A0A0E9M214"/>
<accession>A0A0E9M214</accession>
<evidence type="ECO:0000313" key="2">
    <source>
        <dbReference type="Proteomes" id="UP000032900"/>
    </source>
</evidence>
<reference evidence="1 2" key="1">
    <citation type="journal article" date="2015" name="Microbes Environ.">
        <title>Distribution and evolution of nitrogen fixation genes in the phylum bacteroidetes.</title>
        <authorList>
            <person name="Inoue J."/>
            <person name="Oshima K."/>
            <person name="Suda W."/>
            <person name="Sakamoto M."/>
            <person name="Iino T."/>
            <person name="Noda S."/>
            <person name="Hongoh Y."/>
            <person name="Hattori M."/>
            <person name="Ohkuma M."/>
        </authorList>
    </citation>
    <scope>NUCLEOTIDE SEQUENCE [LARGE SCALE GENOMIC DNA]</scope>
    <source>
        <strain evidence="1">JCM 15548</strain>
    </source>
</reference>
<dbReference type="Gene3D" id="3.40.50.300">
    <property type="entry name" value="P-loop containing nucleotide triphosphate hydrolases"/>
    <property type="match status" value="1"/>
</dbReference>
<gene>
    <name evidence="1" type="ORF">JCM15548_14206</name>
</gene>
<sequence length="292" mass="33273">MNLYLGPVKISITHDSTVDLPLFPSRHFTSPLIPTSLHFKGHYALSENPHHLSEFNHVLTGESYDPDQMPYNWHILQKDQLIGIKIDFFTDEQFQHIIALLNPDSRSIQVHFIPLPGILSVQTDPMVQPLGSLLIVYLAHLSGGFLIHASGLEDRNKGYLFSAVSGTGKSTMAKLWEKAGSSVINDDRLWLHKMNDQWYMLSTPMIWYSQQSLMAPVHKSFLIRQSPVNELQKITGIHATMRLMSNCIQHFSNKEMTAQHLDRVIDFTSKTTIYDCGFKPDSEIVELIRSMD</sequence>
<name>A0A0E9M214_9BACT</name>
<evidence type="ECO:0000313" key="1">
    <source>
        <dbReference type="EMBL" id="GAO31807.1"/>
    </source>
</evidence>
<dbReference type="OrthoDB" id="384098at2"/>
<dbReference type="STRING" id="1236989.JCM15548_14206"/>
<comment type="caution">
    <text evidence="1">The sequence shown here is derived from an EMBL/GenBank/DDBJ whole genome shotgun (WGS) entry which is preliminary data.</text>
</comment>
<keyword evidence="2" id="KW-1185">Reference proteome</keyword>